<dbReference type="Proteomes" id="UP000054495">
    <property type="component" value="Unassembled WGS sequence"/>
</dbReference>
<evidence type="ECO:0000256" key="1">
    <source>
        <dbReference type="SAM" id="MobiDB-lite"/>
    </source>
</evidence>
<reference evidence="2 3" key="1">
    <citation type="submission" date="2013-05" db="EMBL/GenBank/DDBJ databases">
        <title>Draft genome of the parasitic nematode Anyclostoma ceylanicum.</title>
        <authorList>
            <person name="Mitreva M."/>
        </authorList>
    </citation>
    <scope>NUCLEOTIDE SEQUENCE [LARGE SCALE GENOMIC DNA]</scope>
</reference>
<feature type="region of interest" description="Disordered" evidence="1">
    <location>
        <begin position="361"/>
        <end position="397"/>
    </location>
</feature>
<protein>
    <submittedName>
        <fullName evidence="2">Uncharacterized protein</fullName>
    </submittedName>
</protein>
<accession>A0A0D6LZ01</accession>
<evidence type="ECO:0000313" key="2">
    <source>
        <dbReference type="EMBL" id="EPB72842.1"/>
    </source>
</evidence>
<dbReference type="EMBL" id="KE125020">
    <property type="protein sequence ID" value="EPB72842.1"/>
    <property type="molecule type" value="Genomic_DNA"/>
</dbReference>
<evidence type="ECO:0000313" key="3">
    <source>
        <dbReference type="Proteomes" id="UP000054495"/>
    </source>
</evidence>
<gene>
    <name evidence="2" type="ORF">ANCCEY_08056</name>
</gene>
<organism evidence="2 3">
    <name type="scientific">Ancylostoma ceylanicum</name>
    <dbReference type="NCBI Taxonomy" id="53326"/>
    <lineage>
        <taxon>Eukaryota</taxon>
        <taxon>Metazoa</taxon>
        <taxon>Ecdysozoa</taxon>
        <taxon>Nematoda</taxon>
        <taxon>Chromadorea</taxon>
        <taxon>Rhabditida</taxon>
        <taxon>Rhabditina</taxon>
        <taxon>Rhabditomorpha</taxon>
        <taxon>Strongyloidea</taxon>
        <taxon>Ancylostomatidae</taxon>
        <taxon>Ancylostomatinae</taxon>
        <taxon>Ancylostoma</taxon>
    </lineage>
</organism>
<sequence>MSYPAIKQAGNYITSTFIRLRAQDCFIINELHRRTTAQNQDLLMKTAHEDFMKLFDRGALQVETDKDSLKRPLPAAFTQRYASEDFLEYLIYGAFALRFFLAIQGLQADTTGRLFICIFIVMDPASKRPLPIVPQQMQNNMLTHQQLMQQAAIQAAMQARTMPSTAQNSYLQAPPHLRPLDGTAPQQLRPLDPSQQLRPLDTSAAQQMRQMDQTAAAAAAATQQYRAHEQAVAQQLQRQLPPQMLQNQAALQMRNQQMTVQEYHNLLRLTQPTAMPQRRQTIGGTNISPQMASTVPRLQRPAATMAPPLSSSLQFSHQIAPPLSSLAPPMSLAAPIPLPQPNLLAQQLMTNAMRAPAPTMGPPTMGVPPVSQPQPMSNTVQAAAPPPPSAPPTASVGEKKTITQFNVIRKDHKIPGEMQQIITLGLYKLEIAAKYIFYKHKLL</sequence>
<keyword evidence="3" id="KW-1185">Reference proteome</keyword>
<feature type="region of interest" description="Disordered" evidence="1">
    <location>
        <begin position="174"/>
        <end position="196"/>
    </location>
</feature>
<name>A0A0D6LZ01_9BILA</name>
<dbReference type="AlphaFoldDB" id="A0A0D6LZ01"/>
<proteinExistence type="predicted"/>